<dbReference type="Pfam" id="PF08484">
    <property type="entry name" value="Methyltransf_14"/>
    <property type="match status" value="1"/>
</dbReference>
<dbReference type="InterPro" id="IPR013630">
    <property type="entry name" value="Methyltransf_Zn-bd_dom_put"/>
</dbReference>
<gene>
    <name evidence="3" type="ORF">A6048_11435</name>
</gene>
<dbReference type="RefSeq" id="WP_107746544.1">
    <property type="nucleotide sequence ID" value="NZ_CP015453.1"/>
</dbReference>
<dbReference type="Pfam" id="PF13489">
    <property type="entry name" value="Methyltransf_23"/>
    <property type="match status" value="1"/>
</dbReference>
<dbReference type="GO" id="GO:0008168">
    <property type="term" value="F:methyltransferase activity"/>
    <property type="evidence" value="ECO:0007669"/>
    <property type="project" value="UniProtKB-KW"/>
</dbReference>
<dbReference type="Gene3D" id="6.10.250.3100">
    <property type="match status" value="1"/>
</dbReference>
<dbReference type="InterPro" id="IPR013691">
    <property type="entry name" value="MeTrfase_14"/>
</dbReference>
<dbReference type="EMBL" id="CP015453">
    <property type="protein sequence ID" value="AWH96005.1"/>
    <property type="molecule type" value="Genomic_DNA"/>
</dbReference>
<dbReference type="Gene3D" id="3.40.50.150">
    <property type="entry name" value="Vaccinia Virus protein VP39"/>
    <property type="match status" value="1"/>
</dbReference>
<sequence>MTTKPCTICRGRVQEFHDFGMQPLSDAFRRPGDESQEYLFRLAVGMCLDCTMVQLMEEVDRDKMFHESYPFISGGSAGMRAHFEGVATRFLENTTGRGDDFVVELGSNDGTMLSHLADAGMHHLGVEPSAGVARLAVEKGVRVLGDFFEEESAVRIRGEHGPATVIYAANTLCHIPYLDSVFAGVDELLAPDGIMVFEDPYFGDIVEKTSFDQIYDEHFYLFSARSVQELARRHGLELVDVERLPVHGGEVRYTLARAGAREVSDAVTVMIAAEERSGLTEPATLEAFSLRVSDIRRDLVAALTDLRAQGLSVVGYGATAKSATVLNMCGIGPDLIPRIFDNTPAKQGLLTPGSRIPVVDSADFPDPYPDVAVLFAWNHAREITARETGFLDAGGRWLLYVPRVHEMSEPAPEPVRV</sequence>
<evidence type="ECO:0000259" key="2">
    <source>
        <dbReference type="Pfam" id="PF08484"/>
    </source>
</evidence>
<dbReference type="Proteomes" id="UP000244903">
    <property type="component" value="Chromosome"/>
</dbReference>
<dbReference type="GO" id="GO:0032259">
    <property type="term" value="P:methylation"/>
    <property type="evidence" value="ECO:0007669"/>
    <property type="project" value="UniProtKB-KW"/>
</dbReference>
<dbReference type="AlphaFoldDB" id="A0AAD0JQH5"/>
<name>A0AAD0JQH5_9ACTN</name>
<dbReference type="PANTHER" id="PTHR43861">
    <property type="entry name" value="TRANS-ACONITATE 2-METHYLTRANSFERASE-RELATED"/>
    <property type="match status" value="1"/>
</dbReference>
<dbReference type="SUPFAM" id="SSF53335">
    <property type="entry name" value="S-adenosyl-L-methionine-dependent methyltransferases"/>
    <property type="match status" value="1"/>
</dbReference>
<dbReference type="Gene3D" id="6.20.50.110">
    <property type="entry name" value="Methyltransferase, zinc-binding domain"/>
    <property type="match status" value="1"/>
</dbReference>
<protein>
    <submittedName>
        <fullName evidence="3">SAM-dependent methyltransferase</fullName>
    </submittedName>
</protein>
<keyword evidence="3" id="KW-0489">Methyltransferase</keyword>
<dbReference type="InterPro" id="IPR029063">
    <property type="entry name" value="SAM-dependent_MTases_sf"/>
</dbReference>
<dbReference type="CDD" id="cd02440">
    <property type="entry name" value="AdoMet_MTases"/>
    <property type="match status" value="1"/>
</dbReference>
<dbReference type="Gene3D" id="3.40.50.720">
    <property type="entry name" value="NAD(P)-binding Rossmann-like Domain"/>
    <property type="match status" value="1"/>
</dbReference>
<accession>A0AAD0JQH5</accession>
<feature type="domain" description="C-methyltransferase" evidence="2">
    <location>
        <begin position="245"/>
        <end position="402"/>
    </location>
</feature>
<reference evidence="3 4" key="1">
    <citation type="submission" date="2016-04" db="EMBL/GenBank/DDBJ databases">
        <title>Complete genome sequence of the haloalkaliphilic hydrocarbon-degrading bacterium Dietzia psychralcaliphila ILA-1T, isolated from a drain of a fish product-processing plant.</title>
        <authorList>
            <person name="Zhao J."/>
            <person name="Hu B."/>
            <person name="Geng S."/>
            <person name="Nie Y."/>
            <person name="Tang Y."/>
        </authorList>
    </citation>
    <scope>NUCLEOTIDE SEQUENCE [LARGE SCALE GENOMIC DNA]</scope>
    <source>
        <strain evidence="3 4">ILA-1</strain>
    </source>
</reference>
<dbReference type="PANTHER" id="PTHR43861:SF5">
    <property type="entry name" value="BLL5978 PROTEIN"/>
    <property type="match status" value="1"/>
</dbReference>
<organism evidence="3 4">
    <name type="scientific">Dietzia psychralcaliphila</name>
    <dbReference type="NCBI Taxonomy" id="139021"/>
    <lineage>
        <taxon>Bacteria</taxon>
        <taxon>Bacillati</taxon>
        <taxon>Actinomycetota</taxon>
        <taxon>Actinomycetes</taxon>
        <taxon>Mycobacteriales</taxon>
        <taxon>Dietziaceae</taxon>
        <taxon>Dietzia</taxon>
    </lineage>
</organism>
<dbReference type="Pfam" id="PF08421">
    <property type="entry name" value="Methyltransf_13"/>
    <property type="match status" value="1"/>
</dbReference>
<evidence type="ECO:0000313" key="4">
    <source>
        <dbReference type="Proteomes" id="UP000244903"/>
    </source>
</evidence>
<feature type="domain" description="Methyltransferase putative zinc binding" evidence="1">
    <location>
        <begin position="6"/>
        <end position="65"/>
    </location>
</feature>
<proteinExistence type="predicted"/>
<evidence type="ECO:0000313" key="3">
    <source>
        <dbReference type="EMBL" id="AWH96005.1"/>
    </source>
</evidence>
<keyword evidence="4" id="KW-1185">Reference proteome</keyword>
<evidence type="ECO:0000259" key="1">
    <source>
        <dbReference type="Pfam" id="PF08421"/>
    </source>
</evidence>
<keyword evidence="3" id="KW-0808">Transferase</keyword>
<dbReference type="InterPro" id="IPR038576">
    <property type="entry name" value="Methyltransf_Zn-bd_dom_put_sf"/>
</dbReference>
<dbReference type="KEGG" id="dpc:A6048_11435"/>